<dbReference type="Gene3D" id="1.10.287.3160">
    <property type="match status" value="1"/>
</dbReference>
<organism evidence="1 2">
    <name type="scientific">Cirrhinus mrigala</name>
    <name type="common">Mrigala</name>
    <dbReference type="NCBI Taxonomy" id="683832"/>
    <lineage>
        <taxon>Eukaryota</taxon>
        <taxon>Metazoa</taxon>
        <taxon>Chordata</taxon>
        <taxon>Craniata</taxon>
        <taxon>Vertebrata</taxon>
        <taxon>Euteleostomi</taxon>
        <taxon>Actinopterygii</taxon>
        <taxon>Neopterygii</taxon>
        <taxon>Teleostei</taxon>
        <taxon>Ostariophysi</taxon>
        <taxon>Cypriniformes</taxon>
        <taxon>Cyprinidae</taxon>
        <taxon>Labeoninae</taxon>
        <taxon>Labeonini</taxon>
        <taxon>Cirrhinus</taxon>
    </lineage>
</organism>
<feature type="non-terminal residue" evidence="1">
    <location>
        <position position="1"/>
    </location>
</feature>
<feature type="non-terminal residue" evidence="1">
    <location>
        <position position="100"/>
    </location>
</feature>
<evidence type="ECO:0000313" key="1">
    <source>
        <dbReference type="EMBL" id="KAL0172254.1"/>
    </source>
</evidence>
<name>A0ABD0PEC7_CIRMR</name>
<protein>
    <submittedName>
        <fullName evidence="1">Uncharacterized protein</fullName>
    </submittedName>
</protein>
<proteinExistence type="predicted"/>
<dbReference type="Proteomes" id="UP001529510">
    <property type="component" value="Unassembled WGS sequence"/>
</dbReference>
<dbReference type="AlphaFoldDB" id="A0ABD0PEC7"/>
<dbReference type="EMBL" id="JAMKFB020000016">
    <property type="protein sequence ID" value="KAL0172254.1"/>
    <property type="molecule type" value="Genomic_DNA"/>
</dbReference>
<gene>
    <name evidence="1" type="ORF">M9458_032565</name>
</gene>
<evidence type="ECO:0000313" key="2">
    <source>
        <dbReference type="Proteomes" id="UP001529510"/>
    </source>
</evidence>
<accession>A0ABD0PEC7</accession>
<comment type="caution">
    <text evidence="1">The sequence shown here is derived from an EMBL/GenBank/DDBJ whole genome shotgun (WGS) entry which is preliminary data.</text>
</comment>
<sequence>AYAATGQAVASLHMMAVLQAYQADLLKDLNKGQGLSPDKVAELRHTADLALQATKQAATAMGRSMAAMVVTERHLWVNLVDLGKKERGFLLDAPPADRTP</sequence>
<keyword evidence="2" id="KW-1185">Reference proteome</keyword>
<reference evidence="1 2" key="1">
    <citation type="submission" date="2024-05" db="EMBL/GenBank/DDBJ databases">
        <title>Genome sequencing and assembly of Indian major carp, Cirrhinus mrigala (Hamilton, 1822).</title>
        <authorList>
            <person name="Mohindra V."/>
            <person name="Chowdhury L.M."/>
            <person name="Lal K."/>
            <person name="Jena J.K."/>
        </authorList>
    </citation>
    <scope>NUCLEOTIDE SEQUENCE [LARGE SCALE GENOMIC DNA]</scope>
    <source>
        <strain evidence="1">CM1030</strain>
        <tissue evidence="1">Blood</tissue>
    </source>
</reference>